<dbReference type="PANTHER" id="PTHR18964:SF149">
    <property type="entry name" value="BIFUNCTIONAL UDP-N-ACETYLGLUCOSAMINE 2-EPIMERASE_N-ACETYLMANNOSAMINE KINASE"/>
    <property type="match status" value="1"/>
</dbReference>
<evidence type="ECO:0000313" key="6">
    <source>
        <dbReference type="Proteomes" id="UP001596047"/>
    </source>
</evidence>
<dbReference type="SUPFAM" id="SSF53067">
    <property type="entry name" value="Actin-like ATPase domain"/>
    <property type="match status" value="1"/>
</dbReference>
<comment type="caution">
    <text evidence="5">The sequence shown here is derived from an EMBL/GenBank/DDBJ whole genome shotgun (WGS) entry which is preliminary data.</text>
</comment>
<evidence type="ECO:0000256" key="1">
    <source>
        <dbReference type="ARBA" id="ARBA00002486"/>
    </source>
</evidence>
<dbReference type="PROSITE" id="PS50943">
    <property type="entry name" value="HTH_CROC1"/>
    <property type="match status" value="1"/>
</dbReference>
<dbReference type="RefSeq" id="WP_379186376.1">
    <property type="nucleotide sequence ID" value="NZ_JBHSOW010000008.1"/>
</dbReference>
<dbReference type="CDD" id="cd00093">
    <property type="entry name" value="HTH_XRE"/>
    <property type="match status" value="1"/>
</dbReference>
<comment type="function">
    <text evidence="1">Transcriptional repressor of xylose-utilizing enzymes.</text>
</comment>
<gene>
    <name evidence="5" type="ORF">ACFPYJ_02015</name>
</gene>
<dbReference type="PANTHER" id="PTHR18964">
    <property type="entry name" value="ROK (REPRESSOR, ORF, KINASE) FAMILY"/>
    <property type="match status" value="1"/>
</dbReference>
<dbReference type="InterPro" id="IPR036388">
    <property type="entry name" value="WH-like_DNA-bd_sf"/>
</dbReference>
<sequence>MSAKTKQGTNQEDVQEMNRSLVIRLLRKRKVCSRAELAQASGLNQSTITHIINEFMSWGLVVETGMMDGKKGRRSIGVKLNSESYKIIGVRLARKSTAVGLYDLDGNEYSCRQSAVSAADGSSKGLNQLKKLIAEAMKGNASGQVIAIGLAAPSPLQHHEGKLELAASPPGWERANIQEELKTVFELPVYTEYDAKAGALAHWWLEEAHQDHGVIIYVEAGQELRAGIVMDGKVYPGSLGAAGEIGHMSIDYKGPACECGHTGCLELYSSTSALLKSLDKDHTALKSVWKDLRDQDELTVEAVRKAAWYLGFGLVNLVNLVNPDRIILGGELSSAGDLWINTIQEVVKEHVRPAISSELTIELTSFEQDDILLGSATIAIDRILGQPSSILSPVTPE</sequence>
<comment type="similarity">
    <text evidence="2">Belongs to the ROK (NagC/XylR) family.</text>
</comment>
<accession>A0ABW0VPU1</accession>
<evidence type="ECO:0000313" key="5">
    <source>
        <dbReference type="EMBL" id="MFC5647910.1"/>
    </source>
</evidence>
<dbReference type="Proteomes" id="UP001596047">
    <property type="component" value="Unassembled WGS sequence"/>
</dbReference>
<dbReference type="Pfam" id="PF00480">
    <property type="entry name" value="ROK"/>
    <property type="match status" value="1"/>
</dbReference>
<keyword evidence="3" id="KW-0119">Carbohydrate metabolism</keyword>
<dbReference type="Gene3D" id="3.30.420.40">
    <property type="match status" value="2"/>
</dbReference>
<keyword evidence="6" id="KW-1185">Reference proteome</keyword>
<dbReference type="InterPro" id="IPR036390">
    <property type="entry name" value="WH_DNA-bd_sf"/>
</dbReference>
<proteinExistence type="inferred from homology"/>
<dbReference type="InterPro" id="IPR043129">
    <property type="entry name" value="ATPase_NBD"/>
</dbReference>
<evidence type="ECO:0000256" key="2">
    <source>
        <dbReference type="ARBA" id="ARBA00006479"/>
    </source>
</evidence>
<dbReference type="Gene3D" id="1.10.10.10">
    <property type="entry name" value="Winged helix-like DNA-binding domain superfamily/Winged helix DNA-binding domain"/>
    <property type="match status" value="1"/>
</dbReference>
<dbReference type="InterPro" id="IPR001387">
    <property type="entry name" value="Cro/C1-type_HTH"/>
</dbReference>
<feature type="domain" description="HTH cro/C1-type" evidence="4">
    <location>
        <begin position="23"/>
        <end position="53"/>
    </location>
</feature>
<keyword evidence="3" id="KW-0859">Xylose metabolism</keyword>
<dbReference type="SUPFAM" id="SSF46785">
    <property type="entry name" value="Winged helix' DNA-binding domain"/>
    <property type="match status" value="1"/>
</dbReference>
<evidence type="ECO:0000256" key="3">
    <source>
        <dbReference type="ARBA" id="ARBA00022629"/>
    </source>
</evidence>
<name>A0ABW0VPU1_9BACL</name>
<organism evidence="5 6">
    <name type="scientific">Paenibacillus solisilvae</name>
    <dbReference type="NCBI Taxonomy" id="2486751"/>
    <lineage>
        <taxon>Bacteria</taxon>
        <taxon>Bacillati</taxon>
        <taxon>Bacillota</taxon>
        <taxon>Bacilli</taxon>
        <taxon>Bacillales</taxon>
        <taxon>Paenibacillaceae</taxon>
        <taxon>Paenibacillus</taxon>
    </lineage>
</organism>
<reference evidence="6" key="1">
    <citation type="journal article" date="2019" name="Int. J. Syst. Evol. Microbiol.">
        <title>The Global Catalogue of Microorganisms (GCM) 10K type strain sequencing project: providing services to taxonomists for standard genome sequencing and annotation.</title>
        <authorList>
            <consortium name="The Broad Institute Genomics Platform"/>
            <consortium name="The Broad Institute Genome Sequencing Center for Infectious Disease"/>
            <person name="Wu L."/>
            <person name="Ma J."/>
        </authorList>
    </citation>
    <scope>NUCLEOTIDE SEQUENCE [LARGE SCALE GENOMIC DNA]</scope>
    <source>
        <strain evidence="6">CGMCC 1.3240</strain>
    </source>
</reference>
<protein>
    <submittedName>
        <fullName evidence="5">ROK family protein</fullName>
    </submittedName>
</protein>
<evidence type="ECO:0000259" key="4">
    <source>
        <dbReference type="PROSITE" id="PS50943"/>
    </source>
</evidence>
<dbReference type="EMBL" id="JBHSOW010000008">
    <property type="protein sequence ID" value="MFC5647910.1"/>
    <property type="molecule type" value="Genomic_DNA"/>
</dbReference>
<dbReference type="InterPro" id="IPR000600">
    <property type="entry name" value="ROK"/>
</dbReference>